<dbReference type="PANTHER" id="PTHR30069">
    <property type="entry name" value="TONB-DEPENDENT OUTER MEMBRANE RECEPTOR"/>
    <property type="match status" value="1"/>
</dbReference>
<dbReference type="InterPro" id="IPR000531">
    <property type="entry name" value="Beta-barrel_TonB"/>
</dbReference>
<dbReference type="SUPFAM" id="SSF56935">
    <property type="entry name" value="Porins"/>
    <property type="match status" value="1"/>
</dbReference>
<accession>A0A5J4PNC1</accession>
<dbReference type="GO" id="GO:0015344">
    <property type="term" value="F:siderophore uptake transmembrane transporter activity"/>
    <property type="evidence" value="ECO:0007669"/>
    <property type="project" value="TreeGrafter"/>
</dbReference>
<dbReference type="GO" id="GO:0044718">
    <property type="term" value="P:siderophore transmembrane transport"/>
    <property type="evidence" value="ECO:0007669"/>
    <property type="project" value="TreeGrafter"/>
</dbReference>
<keyword evidence="4" id="KW-0732">Signal</keyword>
<keyword evidence="3" id="KW-0812">Transmembrane</keyword>
<evidence type="ECO:0000256" key="5">
    <source>
        <dbReference type="ARBA" id="ARBA00023077"/>
    </source>
</evidence>
<dbReference type="GO" id="GO:0009279">
    <property type="term" value="C:cell outer membrane"/>
    <property type="evidence" value="ECO:0007669"/>
    <property type="project" value="UniProtKB-SubCell"/>
</dbReference>
<protein>
    <submittedName>
        <fullName evidence="10">TonB-dependent receptor</fullName>
    </submittedName>
</protein>
<keyword evidence="7 10" id="KW-0675">Receptor</keyword>
<comment type="caution">
    <text evidence="10">The sequence shown here is derived from an EMBL/GenBank/DDBJ whole genome shotgun (WGS) entry which is preliminary data.</text>
</comment>
<organism evidence="10">
    <name type="scientific">termite gut metagenome</name>
    <dbReference type="NCBI Taxonomy" id="433724"/>
    <lineage>
        <taxon>unclassified sequences</taxon>
        <taxon>metagenomes</taxon>
        <taxon>organismal metagenomes</taxon>
    </lineage>
</organism>
<keyword evidence="6" id="KW-0472">Membrane</keyword>
<evidence type="ECO:0000256" key="3">
    <source>
        <dbReference type="ARBA" id="ARBA00022692"/>
    </source>
</evidence>
<dbReference type="AlphaFoldDB" id="A0A5J4PNC1"/>
<keyword evidence="8" id="KW-0998">Cell outer membrane</keyword>
<evidence type="ECO:0000256" key="8">
    <source>
        <dbReference type="ARBA" id="ARBA00023237"/>
    </source>
</evidence>
<dbReference type="InterPro" id="IPR036942">
    <property type="entry name" value="Beta-barrel_TonB_sf"/>
</dbReference>
<evidence type="ECO:0000256" key="1">
    <source>
        <dbReference type="ARBA" id="ARBA00004571"/>
    </source>
</evidence>
<sequence length="179" mass="20309">MNNYEASVSQSFFDKRLSIELTGYITKGSNLIQVQSVEGVGRKNTNTGEFNNKGFEFTGKWYVMRNLELRGNYSYLHTDEPIAYAPEQQVYVATNYRLKDWNVNVSYQYINNMYSVSTGTNPLKTSYGLLNAKVSYHPLKSLGIFLTGENLTDKKYEIMADYPMPGVTIMGGINISLND</sequence>
<dbReference type="InterPro" id="IPR039426">
    <property type="entry name" value="TonB-dep_rcpt-like"/>
</dbReference>
<feature type="domain" description="TonB-dependent receptor-like beta-barrel" evidence="9">
    <location>
        <begin position="2"/>
        <end position="151"/>
    </location>
</feature>
<dbReference type="EMBL" id="SNRY01007634">
    <property type="protein sequence ID" value="KAA6310039.1"/>
    <property type="molecule type" value="Genomic_DNA"/>
</dbReference>
<dbReference type="PANTHER" id="PTHR30069:SF29">
    <property type="entry name" value="HEMOGLOBIN AND HEMOGLOBIN-HAPTOGLOBIN-BINDING PROTEIN 1-RELATED"/>
    <property type="match status" value="1"/>
</dbReference>
<dbReference type="PROSITE" id="PS52016">
    <property type="entry name" value="TONB_DEPENDENT_REC_3"/>
    <property type="match status" value="1"/>
</dbReference>
<reference evidence="10" key="1">
    <citation type="submission" date="2019-03" db="EMBL/GenBank/DDBJ databases">
        <title>Single cell metagenomics reveals metabolic interactions within the superorganism composed of flagellate Streblomastix strix and complex community of Bacteroidetes bacteria on its surface.</title>
        <authorList>
            <person name="Treitli S.C."/>
            <person name="Kolisko M."/>
            <person name="Husnik F."/>
            <person name="Keeling P."/>
            <person name="Hampl V."/>
        </authorList>
    </citation>
    <scope>NUCLEOTIDE SEQUENCE</scope>
    <source>
        <strain evidence="10">STM</strain>
    </source>
</reference>
<gene>
    <name evidence="10" type="ORF">EZS27_038587</name>
</gene>
<comment type="subcellular location">
    <subcellularLocation>
        <location evidence="1">Cell outer membrane</location>
        <topology evidence="1">Multi-pass membrane protein</topology>
    </subcellularLocation>
</comment>
<evidence type="ECO:0000313" key="10">
    <source>
        <dbReference type="EMBL" id="KAA6310039.1"/>
    </source>
</evidence>
<evidence type="ECO:0000256" key="6">
    <source>
        <dbReference type="ARBA" id="ARBA00023136"/>
    </source>
</evidence>
<evidence type="ECO:0000256" key="4">
    <source>
        <dbReference type="ARBA" id="ARBA00022729"/>
    </source>
</evidence>
<keyword evidence="5" id="KW-0798">TonB box</keyword>
<keyword evidence="2" id="KW-0813">Transport</keyword>
<evidence type="ECO:0000256" key="7">
    <source>
        <dbReference type="ARBA" id="ARBA00023170"/>
    </source>
</evidence>
<evidence type="ECO:0000256" key="2">
    <source>
        <dbReference type="ARBA" id="ARBA00022448"/>
    </source>
</evidence>
<dbReference type="Pfam" id="PF00593">
    <property type="entry name" value="TonB_dep_Rec_b-barrel"/>
    <property type="match status" value="1"/>
</dbReference>
<proteinExistence type="predicted"/>
<name>A0A5J4PNC1_9ZZZZ</name>
<evidence type="ECO:0000259" key="9">
    <source>
        <dbReference type="Pfam" id="PF00593"/>
    </source>
</evidence>
<dbReference type="Gene3D" id="2.40.170.20">
    <property type="entry name" value="TonB-dependent receptor, beta-barrel domain"/>
    <property type="match status" value="1"/>
</dbReference>